<evidence type="ECO:0000313" key="8">
    <source>
        <dbReference type="Proteomes" id="UP000187185"/>
    </source>
</evidence>
<dbReference type="PANTHER" id="PTHR42789:SF1">
    <property type="entry name" value="D-ISOMER SPECIFIC 2-HYDROXYACID DEHYDROGENASE FAMILY PROTEIN (AFU_ORTHOLOGUE AFUA_6G10090)"/>
    <property type="match status" value="1"/>
</dbReference>
<accession>A0A1P8UC92</accession>
<dbReference type="STRING" id="36805.BOH66_03030"/>
<dbReference type="GO" id="GO:0016616">
    <property type="term" value="F:oxidoreductase activity, acting on the CH-OH group of donors, NAD or NADP as acceptor"/>
    <property type="evidence" value="ECO:0007669"/>
    <property type="project" value="InterPro"/>
</dbReference>
<comment type="similarity">
    <text evidence="1 4">Belongs to the D-isomer specific 2-hydroxyacid dehydrogenase family.</text>
</comment>
<dbReference type="InterPro" id="IPR029753">
    <property type="entry name" value="D-isomer_DH_CS"/>
</dbReference>
<evidence type="ECO:0000259" key="6">
    <source>
        <dbReference type="Pfam" id="PF02826"/>
    </source>
</evidence>
<dbReference type="PROSITE" id="PS00670">
    <property type="entry name" value="D_2_HYDROXYACID_DH_2"/>
    <property type="match status" value="1"/>
</dbReference>
<proteinExistence type="inferred from homology"/>
<feature type="domain" description="D-isomer specific 2-hydroxyacid dehydrogenase catalytic" evidence="5">
    <location>
        <begin position="39"/>
        <end position="312"/>
    </location>
</feature>
<dbReference type="GO" id="GO:0051287">
    <property type="term" value="F:NAD binding"/>
    <property type="evidence" value="ECO:0007669"/>
    <property type="project" value="InterPro"/>
</dbReference>
<dbReference type="OrthoDB" id="4324715at2"/>
<reference evidence="7 8" key="1">
    <citation type="submission" date="2016-12" db="EMBL/GenBank/DDBJ databases">
        <title>Complete genome sequence of Microbacterium aurum KACC 15219.</title>
        <authorList>
            <person name="Jung Y."/>
            <person name="Shin J.-H."/>
            <person name="Lee Y.-J."/>
            <person name="Yi H."/>
            <person name="Bahn Y.-S."/>
            <person name="Kim J.F."/>
            <person name="Lee D.-W."/>
        </authorList>
    </citation>
    <scope>NUCLEOTIDE SEQUENCE [LARGE SCALE GENOMIC DNA]</scope>
    <source>
        <strain evidence="7 8">KACC 15219</strain>
    </source>
</reference>
<dbReference type="InterPro" id="IPR036291">
    <property type="entry name" value="NAD(P)-bd_dom_sf"/>
</dbReference>
<feature type="domain" description="D-isomer specific 2-hydroxyacid dehydrogenase NAD-binding" evidence="6">
    <location>
        <begin position="104"/>
        <end position="281"/>
    </location>
</feature>
<protein>
    <submittedName>
        <fullName evidence="7">3-phosphoglycerate dehydrogenase</fullName>
    </submittedName>
</protein>
<evidence type="ECO:0000313" key="7">
    <source>
        <dbReference type="EMBL" id="APZ35709.1"/>
    </source>
</evidence>
<dbReference type="PANTHER" id="PTHR42789">
    <property type="entry name" value="D-ISOMER SPECIFIC 2-HYDROXYACID DEHYDROGENASE FAMILY PROTEIN (AFU_ORTHOLOGUE AFUA_6G10090)"/>
    <property type="match status" value="1"/>
</dbReference>
<evidence type="ECO:0000256" key="3">
    <source>
        <dbReference type="ARBA" id="ARBA00023027"/>
    </source>
</evidence>
<dbReference type="Gene3D" id="3.40.50.720">
    <property type="entry name" value="NAD(P)-binding Rossmann-like Domain"/>
    <property type="match status" value="2"/>
</dbReference>
<dbReference type="SUPFAM" id="SSF52283">
    <property type="entry name" value="Formate/glycerate dehydrogenase catalytic domain-like"/>
    <property type="match status" value="1"/>
</dbReference>
<keyword evidence="2 4" id="KW-0560">Oxidoreductase</keyword>
<dbReference type="Pfam" id="PF00389">
    <property type="entry name" value="2-Hacid_dh"/>
    <property type="match status" value="1"/>
</dbReference>
<dbReference type="Pfam" id="PF02826">
    <property type="entry name" value="2-Hacid_dh_C"/>
    <property type="match status" value="1"/>
</dbReference>
<dbReference type="Proteomes" id="UP000187185">
    <property type="component" value="Chromosome"/>
</dbReference>
<dbReference type="AlphaFoldDB" id="A0A1P8UC92"/>
<keyword evidence="8" id="KW-1185">Reference proteome</keyword>
<dbReference type="SUPFAM" id="SSF51735">
    <property type="entry name" value="NAD(P)-binding Rossmann-fold domains"/>
    <property type="match status" value="1"/>
</dbReference>
<dbReference type="InterPro" id="IPR006140">
    <property type="entry name" value="D-isomer_DH_NAD-bd"/>
</dbReference>
<evidence type="ECO:0000259" key="5">
    <source>
        <dbReference type="Pfam" id="PF00389"/>
    </source>
</evidence>
<evidence type="ECO:0000256" key="4">
    <source>
        <dbReference type="RuleBase" id="RU003719"/>
    </source>
</evidence>
<dbReference type="EMBL" id="CP018762">
    <property type="protein sequence ID" value="APZ35709.1"/>
    <property type="molecule type" value="Genomic_DNA"/>
</dbReference>
<name>A0A1P8UC92_9MICO</name>
<dbReference type="InterPro" id="IPR050857">
    <property type="entry name" value="D-2-hydroxyacid_DH"/>
</dbReference>
<dbReference type="CDD" id="cd12167">
    <property type="entry name" value="2-Hacid_dh_8"/>
    <property type="match status" value="1"/>
</dbReference>
<keyword evidence="3" id="KW-0520">NAD</keyword>
<dbReference type="KEGG" id="maur:BOH66_03030"/>
<evidence type="ECO:0000256" key="2">
    <source>
        <dbReference type="ARBA" id="ARBA00023002"/>
    </source>
</evidence>
<gene>
    <name evidence="7" type="ORF">BOH66_03030</name>
</gene>
<dbReference type="InterPro" id="IPR006139">
    <property type="entry name" value="D-isomer_2_OHA_DH_cat_dom"/>
</dbReference>
<organism evidence="7 8">
    <name type="scientific">Microbacterium aurum</name>
    <dbReference type="NCBI Taxonomy" id="36805"/>
    <lineage>
        <taxon>Bacteria</taxon>
        <taxon>Bacillati</taxon>
        <taxon>Actinomycetota</taxon>
        <taxon>Actinomycetes</taxon>
        <taxon>Micrococcales</taxon>
        <taxon>Microbacteriaceae</taxon>
        <taxon>Microbacterium</taxon>
    </lineage>
</organism>
<sequence>MTEFFAPDDRARLEAAAELLGGSFLRVDALADVPDTSRARVVVTSWGAAPFTAELLDALPALGLVAHTGASVRALVTDEVFDRDVLVTQAGTGMARSVAEVSLAFTLALLHRVPRMHNALRDGSAAWHRPESAGVQHEILGAPIAVVGASRTGRAYLELIGALGAEPLLVDPTLGAQEAAALGAELVGLDEALTRARIVALHAPSLPVTHRMLGARELALMPDGAGLVNTARSWLVDERALLRELETGRIDAAIDVFDEEPLPAGSPLRRLPNVLLTPHRAAGTWEGRLRQGRIVADEIEAFARRVPLRHTVSREPLAVLA</sequence>
<evidence type="ECO:0000256" key="1">
    <source>
        <dbReference type="ARBA" id="ARBA00005854"/>
    </source>
</evidence>